<reference evidence="1 2" key="1">
    <citation type="submission" date="2018-05" db="EMBL/GenBank/DDBJ databases">
        <title>Brumimicrobium oceani sp. nov., isolated from coastal sediment.</title>
        <authorList>
            <person name="Kou Y."/>
        </authorList>
    </citation>
    <scope>NUCLEOTIDE SEQUENCE [LARGE SCALE GENOMIC DNA]</scope>
    <source>
        <strain evidence="1 2">C305</strain>
    </source>
</reference>
<name>A0A2U2X243_9FLAO</name>
<comment type="caution">
    <text evidence="1">The sequence shown here is derived from an EMBL/GenBank/DDBJ whole genome shotgun (WGS) entry which is preliminary data.</text>
</comment>
<gene>
    <name evidence="1" type="ORF">DIT68_14335</name>
</gene>
<sequence length="201" mass="23469">MDFGFEYFPITEGAFSEYEVLEVFHDVDVSPQHDSSRYILKTKIGEEVLDNSGRLVNKFFQYRYDISTGELLDQRVWTLVRDGGRGEVVEENQRLIKMVFAVKNDQEWDVNAFNSLPSQEVFLSNVGESRSIEGFPFEETAIVNYDDFFSLVDYRKKREVYAKGVGLVERSFKDFTIQNFDTTDIRKGTEVHYRLINYGVE</sequence>
<dbReference type="EMBL" id="QFRJ01000015">
    <property type="protein sequence ID" value="PWH81866.1"/>
    <property type="molecule type" value="Genomic_DNA"/>
</dbReference>
<evidence type="ECO:0000313" key="2">
    <source>
        <dbReference type="Proteomes" id="UP000245370"/>
    </source>
</evidence>
<keyword evidence="2" id="KW-1185">Reference proteome</keyword>
<organism evidence="1 2">
    <name type="scientific">Brumimicrobium oceani</name>
    <dbReference type="NCBI Taxonomy" id="2100725"/>
    <lineage>
        <taxon>Bacteria</taxon>
        <taxon>Pseudomonadati</taxon>
        <taxon>Bacteroidota</taxon>
        <taxon>Flavobacteriia</taxon>
        <taxon>Flavobacteriales</taxon>
        <taxon>Crocinitomicaceae</taxon>
        <taxon>Brumimicrobium</taxon>
    </lineage>
</organism>
<proteinExistence type="predicted"/>
<evidence type="ECO:0000313" key="1">
    <source>
        <dbReference type="EMBL" id="PWH81866.1"/>
    </source>
</evidence>
<reference evidence="1 2" key="2">
    <citation type="submission" date="2018-05" db="EMBL/GenBank/DDBJ databases">
        <authorList>
            <person name="Lanie J.A."/>
            <person name="Ng W.-L."/>
            <person name="Kazmierczak K.M."/>
            <person name="Andrzejewski T.M."/>
            <person name="Davidsen T.M."/>
            <person name="Wayne K.J."/>
            <person name="Tettelin H."/>
            <person name="Glass J.I."/>
            <person name="Rusch D."/>
            <person name="Podicherti R."/>
            <person name="Tsui H.-C.T."/>
            <person name="Winkler M.E."/>
        </authorList>
    </citation>
    <scope>NUCLEOTIDE SEQUENCE [LARGE SCALE GENOMIC DNA]</scope>
    <source>
        <strain evidence="1 2">C305</strain>
    </source>
</reference>
<dbReference type="AlphaFoldDB" id="A0A2U2X243"/>
<dbReference type="Proteomes" id="UP000245370">
    <property type="component" value="Unassembled WGS sequence"/>
</dbReference>
<evidence type="ECO:0008006" key="3">
    <source>
        <dbReference type="Google" id="ProtNLM"/>
    </source>
</evidence>
<protein>
    <recommendedName>
        <fullName evidence="3">DUF3857 domain-containing protein</fullName>
    </recommendedName>
</protein>
<accession>A0A2U2X243</accession>